<name>A0A848FDG2_9BURK</name>
<organism evidence="2 3">
    <name type="scientific">Azohydromonas caseinilytica</name>
    <dbReference type="NCBI Taxonomy" id="2728836"/>
    <lineage>
        <taxon>Bacteria</taxon>
        <taxon>Pseudomonadati</taxon>
        <taxon>Pseudomonadota</taxon>
        <taxon>Betaproteobacteria</taxon>
        <taxon>Burkholderiales</taxon>
        <taxon>Sphaerotilaceae</taxon>
        <taxon>Azohydromonas</taxon>
    </lineage>
</organism>
<dbReference type="AlphaFoldDB" id="A0A848FDG2"/>
<feature type="domain" description="Cthe-2314-like HEPN" evidence="1">
    <location>
        <begin position="93"/>
        <end position="197"/>
    </location>
</feature>
<accession>A0A848FDG2</accession>
<gene>
    <name evidence="2" type="ORF">HHL10_18805</name>
</gene>
<reference evidence="2 3" key="1">
    <citation type="submission" date="2020-04" db="EMBL/GenBank/DDBJ databases">
        <title>Azohydromonas sp. isolated from soil.</title>
        <authorList>
            <person name="Dahal R.H."/>
        </authorList>
    </citation>
    <scope>NUCLEOTIDE SEQUENCE [LARGE SCALE GENOMIC DNA]</scope>
    <source>
        <strain evidence="2 3">G-1-1-14</strain>
    </source>
</reference>
<comment type="caution">
    <text evidence="2">The sequence shown here is derived from an EMBL/GenBank/DDBJ whole genome shotgun (WGS) entry which is preliminary data.</text>
</comment>
<evidence type="ECO:0000313" key="2">
    <source>
        <dbReference type="EMBL" id="NML17036.1"/>
    </source>
</evidence>
<proteinExistence type="predicted"/>
<protein>
    <recommendedName>
        <fullName evidence="1">Cthe-2314-like HEPN domain-containing protein</fullName>
    </recommendedName>
</protein>
<dbReference type="RefSeq" id="WP_169161934.1">
    <property type="nucleotide sequence ID" value="NZ_JABBFW010000014.1"/>
</dbReference>
<dbReference type="Pfam" id="PF18730">
    <property type="entry name" value="HEPN_Cthe2314"/>
    <property type="match status" value="1"/>
</dbReference>
<sequence>MRGKLAWPVGGSEGTFPRLPSRIDAIFTEKYMHKIETEILLDKESPLLSAETSNGGVHPKLKSDLDLYIISCAKALTTIISSTEKTKLSLSLLDVSHVELFSETGQSDEAYIEMLVENCIIRVQSIYDRTLIFVNRILDLGISNESISHNIMVTNEHVKKFKLDEKLKNINKACNGYRLIRNTVIHHGRHSEDQLDKLNLIISADRLSKEVGKGSFIKPEELRIIKKSYLETKREELGIYLGNIEEKLFQLYDSILPIYTYQKDKLRAR</sequence>
<dbReference type="InterPro" id="IPR041394">
    <property type="entry name" value="HEPN_Cthe2314"/>
</dbReference>
<evidence type="ECO:0000259" key="1">
    <source>
        <dbReference type="Pfam" id="PF18730"/>
    </source>
</evidence>
<dbReference type="Proteomes" id="UP000574067">
    <property type="component" value="Unassembled WGS sequence"/>
</dbReference>
<keyword evidence="3" id="KW-1185">Reference proteome</keyword>
<dbReference type="EMBL" id="JABBFW010000014">
    <property type="protein sequence ID" value="NML17036.1"/>
    <property type="molecule type" value="Genomic_DNA"/>
</dbReference>
<evidence type="ECO:0000313" key="3">
    <source>
        <dbReference type="Proteomes" id="UP000574067"/>
    </source>
</evidence>